<dbReference type="AlphaFoldDB" id="A0AAV5SR33"/>
<gene>
    <name evidence="1" type="ORF">PENTCL1PPCAC_4804</name>
</gene>
<name>A0AAV5SR33_9BILA</name>
<evidence type="ECO:0000313" key="1">
    <source>
        <dbReference type="EMBL" id="GMS82629.1"/>
    </source>
</evidence>
<keyword evidence="2" id="KW-1185">Reference proteome</keyword>
<sequence>PANIQIYNFPHFAVGNGFNVRLRIVIDRSYFSLASIIDLEKNTASYCNSSIQEHFNEVVLPQWERVICRKALALDIRDPSSSSMLRLLNIIWESEYGWFPVAKRVVIGRLADMV</sequence>
<evidence type="ECO:0000313" key="2">
    <source>
        <dbReference type="Proteomes" id="UP001432027"/>
    </source>
</evidence>
<reference evidence="1" key="1">
    <citation type="submission" date="2023-10" db="EMBL/GenBank/DDBJ databases">
        <title>Genome assembly of Pristionchus species.</title>
        <authorList>
            <person name="Yoshida K."/>
            <person name="Sommer R.J."/>
        </authorList>
    </citation>
    <scope>NUCLEOTIDE SEQUENCE</scope>
    <source>
        <strain evidence="1">RS0144</strain>
    </source>
</reference>
<protein>
    <submittedName>
        <fullName evidence="1">Uncharacterized protein</fullName>
    </submittedName>
</protein>
<dbReference type="Proteomes" id="UP001432027">
    <property type="component" value="Unassembled WGS sequence"/>
</dbReference>
<accession>A0AAV5SR33</accession>
<feature type="non-terminal residue" evidence="1">
    <location>
        <position position="114"/>
    </location>
</feature>
<proteinExistence type="predicted"/>
<comment type="caution">
    <text evidence="1">The sequence shown here is derived from an EMBL/GenBank/DDBJ whole genome shotgun (WGS) entry which is preliminary data.</text>
</comment>
<organism evidence="1 2">
    <name type="scientific">Pristionchus entomophagus</name>
    <dbReference type="NCBI Taxonomy" id="358040"/>
    <lineage>
        <taxon>Eukaryota</taxon>
        <taxon>Metazoa</taxon>
        <taxon>Ecdysozoa</taxon>
        <taxon>Nematoda</taxon>
        <taxon>Chromadorea</taxon>
        <taxon>Rhabditida</taxon>
        <taxon>Rhabditina</taxon>
        <taxon>Diplogasteromorpha</taxon>
        <taxon>Diplogasteroidea</taxon>
        <taxon>Neodiplogasteridae</taxon>
        <taxon>Pristionchus</taxon>
    </lineage>
</organism>
<feature type="non-terminal residue" evidence="1">
    <location>
        <position position="1"/>
    </location>
</feature>
<dbReference type="EMBL" id="BTSX01000002">
    <property type="protein sequence ID" value="GMS82629.1"/>
    <property type="molecule type" value="Genomic_DNA"/>
</dbReference>